<dbReference type="AlphaFoldDB" id="A0A183AXJ2"/>
<organism evidence="4">
    <name type="scientific">Echinostoma caproni</name>
    <dbReference type="NCBI Taxonomy" id="27848"/>
    <lineage>
        <taxon>Eukaryota</taxon>
        <taxon>Metazoa</taxon>
        <taxon>Spiralia</taxon>
        <taxon>Lophotrochozoa</taxon>
        <taxon>Platyhelminthes</taxon>
        <taxon>Trematoda</taxon>
        <taxon>Digenea</taxon>
        <taxon>Plagiorchiida</taxon>
        <taxon>Echinostomata</taxon>
        <taxon>Echinostomatoidea</taxon>
        <taxon>Echinostomatidae</taxon>
        <taxon>Echinostoma</taxon>
    </lineage>
</organism>
<reference evidence="2 3" key="2">
    <citation type="submission" date="2018-11" db="EMBL/GenBank/DDBJ databases">
        <authorList>
            <consortium name="Pathogen Informatics"/>
        </authorList>
    </citation>
    <scope>NUCLEOTIDE SEQUENCE [LARGE SCALE GENOMIC DNA]</scope>
    <source>
        <strain evidence="2 3">Egypt</strain>
    </source>
</reference>
<feature type="compositionally biased region" description="Low complexity" evidence="1">
    <location>
        <begin position="60"/>
        <end position="79"/>
    </location>
</feature>
<evidence type="ECO:0000313" key="2">
    <source>
        <dbReference type="EMBL" id="VDP88814.1"/>
    </source>
</evidence>
<name>A0A183AXJ2_9TREM</name>
<gene>
    <name evidence="2" type="ORF">ECPE_LOCUS11677</name>
</gene>
<accession>A0A183AXJ2</accession>
<evidence type="ECO:0000313" key="4">
    <source>
        <dbReference type="WBParaSite" id="ECPE_0001171201-mRNA-1"/>
    </source>
</evidence>
<reference evidence="4" key="1">
    <citation type="submission" date="2016-06" db="UniProtKB">
        <authorList>
            <consortium name="WormBaseParasite"/>
        </authorList>
    </citation>
    <scope>IDENTIFICATION</scope>
</reference>
<dbReference type="Proteomes" id="UP000272942">
    <property type="component" value="Unassembled WGS sequence"/>
</dbReference>
<proteinExistence type="predicted"/>
<dbReference type="EMBL" id="UZAN01051293">
    <property type="protein sequence ID" value="VDP88814.1"/>
    <property type="molecule type" value="Genomic_DNA"/>
</dbReference>
<evidence type="ECO:0000313" key="3">
    <source>
        <dbReference type="Proteomes" id="UP000272942"/>
    </source>
</evidence>
<evidence type="ECO:0000256" key="1">
    <source>
        <dbReference type="SAM" id="MobiDB-lite"/>
    </source>
</evidence>
<feature type="region of interest" description="Disordered" evidence="1">
    <location>
        <begin position="54"/>
        <end position="85"/>
    </location>
</feature>
<keyword evidence="3" id="KW-1185">Reference proteome</keyword>
<dbReference type="WBParaSite" id="ECPE_0001171201-mRNA-1">
    <property type="protein sequence ID" value="ECPE_0001171201-mRNA-1"/>
    <property type="gene ID" value="ECPE_0001171201"/>
</dbReference>
<sequence length="178" mass="19139">MIREIQSLMNRSIADGFARSVTLSTVTLDNNSGVCCDDAVSSVVSRSTRHELLASEMRATTTSTGGTSRVSGSISSPSVGPGGSEDEVIVSADSELDADLERELFAQADDLLDTVEIVRLSEDGRTTTVTRLGCLGKRYVLFLSLSFIVRGIQPGRLLVVNFFFITTSEMTVKHTVPD</sequence>
<protein>
    <submittedName>
        <fullName evidence="2 4">Uncharacterized protein</fullName>
    </submittedName>
</protein>